<organism evidence="2">
    <name type="scientific">marine sediment metagenome</name>
    <dbReference type="NCBI Taxonomy" id="412755"/>
    <lineage>
        <taxon>unclassified sequences</taxon>
        <taxon>metagenomes</taxon>
        <taxon>ecological metagenomes</taxon>
    </lineage>
</organism>
<dbReference type="AlphaFoldDB" id="A0A0F9J2P7"/>
<sequence>MGGTKELLQMLGSLGSETSGVGRFVGKLKANSEEKRMSELARKFMAMGDYSPRGLQKFAQENGLSIDDMKELATIGKAFGMYARNAQPGESMEVLKEGNEWGLPANTIVKHDSQGGFSIVSNPNNKGLEKTTNLYSVSTGNTDDYDKDTAEKLRMDYQGMYKTYEERTAQPKPGFEPMQTAGGGGPLTEGTVSQRGPTGKVNIIQSPKAPVEMQSFFDTKINKPVKMSQAQANLARVGTPKRYQNEQERIAGAAGPGLAEKKFDAQITSRVIANLFKLHGFSEFKALNTDDSEMIANELVVAQQALRSGATETEAVQQAYASFKKAGTVNTKTEEVPRRGMMQKVPFIGDGGSLEEPVAWAKQMLELGQPENEIRDALIEVGGWEKEADAILKEARGGDLGGGKSFTFDPESGRLIPK</sequence>
<gene>
    <name evidence="2" type="ORF">LCGC14_1507650</name>
</gene>
<accession>A0A0F9J2P7</accession>
<comment type="caution">
    <text evidence="2">The sequence shown here is derived from an EMBL/GenBank/DDBJ whole genome shotgun (WGS) entry which is preliminary data.</text>
</comment>
<feature type="region of interest" description="Disordered" evidence="1">
    <location>
        <begin position="396"/>
        <end position="418"/>
    </location>
</feature>
<dbReference type="EMBL" id="LAZR01011026">
    <property type="protein sequence ID" value="KKM63818.1"/>
    <property type="molecule type" value="Genomic_DNA"/>
</dbReference>
<protein>
    <submittedName>
        <fullName evidence="2">Uncharacterized protein</fullName>
    </submittedName>
</protein>
<feature type="region of interest" description="Disordered" evidence="1">
    <location>
        <begin position="170"/>
        <end position="198"/>
    </location>
</feature>
<name>A0A0F9J2P7_9ZZZZ</name>
<evidence type="ECO:0000313" key="2">
    <source>
        <dbReference type="EMBL" id="KKM63818.1"/>
    </source>
</evidence>
<reference evidence="2" key="1">
    <citation type="journal article" date="2015" name="Nature">
        <title>Complex archaea that bridge the gap between prokaryotes and eukaryotes.</title>
        <authorList>
            <person name="Spang A."/>
            <person name="Saw J.H."/>
            <person name="Jorgensen S.L."/>
            <person name="Zaremba-Niedzwiedzka K."/>
            <person name="Martijn J."/>
            <person name="Lind A.E."/>
            <person name="van Eijk R."/>
            <person name="Schleper C."/>
            <person name="Guy L."/>
            <person name="Ettema T.J."/>
        </authorList>
    </citation>
    <scope>NUCLEOTIDE SEQUENCE</scope>
</reference>
<evidence type="ECO:0000256" key="1">
    <source>
        <dbReference type="SAM" id="MobiDB-lite"/>
    </source>
</evidence>
<proteinExistence type="predicted"/>